<dbReference type="InterPro" id="IPR042222">
    <property type="entry name" value="Dynein_2_N"/>
</dbReference>
<dbReference type="PANTHER" id="PTHR46961">
    <property type="entry name" value="DYNEIN HEAVY CHAIN 1, AXONEMAL-LIKE PROTEIN"/>
    <property type="match status" value="1"/>
</dbReference>
<feature type="region of interest" description="Disordered" evidence="13">
    <location>
        <begin position="597"/>
        <end position="641"/>
    </location>
</feature>
<dbReference type="GO" id="GO:0051959">
    <property type="term" value="F:dynein light intermediate chain binding"/>
    <property type="evidence" value="ECO:0007669"/>
    <property type="project" value="InterPro"/>
</dbReference>
<dbReference type="Pfam" id="PF08385">
    <property type="entry name" value="DHC_N1"/>
    <property type="match status" value="2"/>
</dbReference>
<keyword evidence="11" id="KW-0206">Cytoskeleton</keyword>
<feature type="compositionally biased region" description="Basic and acidic residues" evidence="13">
    <location>
        <begin position="760"/>
        <end position="776"/>
    </location>
</feature>
<keyword evidence="7" id="KW-0067">ATP-binding</keyword>
<feature type="compositionally biased region" description="Polar residues" evidence="13">
    <location>
        <begin position="2622"/>
        <end position="2645"/>
    </location>
</feature>
<dbReference type="RefSeq" id="XP_013393512.1">
    <property type="nucleotide sequence ID" value="XM_013538058.1"/>
</dbReference>
<reference evidence="16" key="1">
    <citation type="submission" date="2025-08" db="UniProtKB">
        <authorList>
            <consortium name="RefSeq"/>
        </authorList>
    </citation>
    <scope>IDENTIFICATION</scope>
    <source>
        <tissue evidence="16">Gonads</tissue>
    </source>
</reference>
<feature type="compositionally biased region" description="Basic and acidic residues" evidence="13">
    <location>
        <begin position="2127"/>
        <end position="2137"/>
    </location>
</feature>
<dbReference type="STRING" id="7574.A0A1S3I5H0"/>
<accession>A0A1S3I5H0</accession>
<keyword evidence="4" id="KW-0493">Microtubule</keyword>
<feature type="coiled-coil region" evidence="12">
    <location>
        <begin position="1202"/>
        <end position="1238"/>
    </location>
</feature>
<dbReference type="FunFam" id="1.10.287.2620:FF:000001">
    <property type="entry name" value="Cytoplasmic dynein heavy chain 1"/>
    <property type="match status" value="1"/>
</dbReference>
<dbReference type="InterPro" id="IPR003593">
    <property type="entry name" value="AAA+_ATPase"/>
</dbReference>
<dbReference type="InterPro" id="IPR035706">
    <property type="entry name" value="AAA_9"/>
</dbReference>
<dbReference type="InterPro" id="IPR043160">
    <property type="entry name" value="Dynein_C_barrel"/>
</dbReference>
<dbReference type="InterPro" id="IPR026983">
    <property type="entry name" value="DHC"/>
</dbReference>
<evidence type="ECO:0000256" key="12">
    <source>
        <dbReference type="SAM" id="Coils"/>
    </source>
</evidence>
<dbReference type="Gene3D" id="1.10.287.2620">
    <property type="match status" value="1"/>
</dbReference>
<dbReference type="InterPro" id="IPR035699">
    <property type="entry name" value="AAA_6"/>
</dbReference>
<feature type="compositionally biased region" description="Low complexity" evidence="13">
    <location>
        <begin position="598"/>
        <end position="614"/>
    </location>
</feature>
<feature type="domain" description="AAA+ ATPase" evidence="14">
    <location>
        <begin position="3093"/>
        <end position="3249"/>
    </location>
</feature>
<evidence type="ECO:0000256" key="5">
    <source>
        <dbReference type="ARBA" id="ARBA00022737"/>
    </source>
</evidence>
<evidence type="ECO:0000259" key="14">
    <source>
        <dbReference type="SMART" id="SM00382"/>
    </source>
</evidence>
<dbReference type="PANTHER" id="PTHR46961:SF15">
    <property type="entry name" value="AAA+ ATPASE DOMAIN-CONTAINING PROTEIN"/>
    <property type="match status" value="1"/>
</dbReference>
<feature type="compositionally biased region" description="Basic and acidic residues" evidence="13">
    <location>
        <begin position="3945"/>
        <end position="3955"/>
    </location>
</feature>
<dbReference type="Gene3D" id="3.40.50.300">
    <property type="entry name" value="P-loop containing nucleotide triphosphate hydrolases"/>
    <property type="match status" value="4"/>
</dbReference>
<feature type="coiled-coil region" evidence="12">
    <location>
        <begin position="4097"/>
        <end position="4138"/>
    </location>
</feature>
<feature type="compositionally biased region" description="Basic residues" evidence="13">
    <location>
        <begin position="2147"/>
        <end position="2156"/>
    </location>
</feature>
<keyword evidence="3" id="KW-0963">Cytoplasm</keyword>
<sequence>MDERHWWIAGKIQESFHIGGFDNPTLLEDFLIVEETMEIINDFLHAGGLCRLFFYSDKPASGTLSTRELHLTRSLATLKDTDLDGVNILYFLRYNVEQEVDASRIEKDVYCGELKTGTLECLNALLTDIYIPLVKAQKEWGNCTEDCQVQLLSNMEKFQNSLSESASSVHASKQLMLRQPEHLISNDFKQHRLAALDQSIIAEYEELVTDWMSTIEGILTDTSDERFMDPNAGPLSELDRWRRRQRLLTSITEQLKGKECKAVIGVLITAKSRLLKKWKAVDAGITDAMNETKDKVKYLESLKRHIDQLYNDATPFNVLNTALPGLMNTIKQMDSISRFYARGGFLGLFFTKVTNQMVLICKEYIKDNTVSDEDVDELWELVRLEVQHRDFSNTTDPQQKHLRELVQSKLKASRGRPRATKTSGEEDDTLYGRLRACLTLQSAYRESLRSLRDSLGVAHNLSHFPSMSSIGGPPGSVSGSVLKYAVTNQMVLICKEYIKDNTVSDEDVDELWELVRLEVQHRDFSNTTDPQQKHLRELVQSKLKASRGRPRATKTSGEEDDTLYGRLRACLTLQSAYRESLRSLRDSLGVAHNLSHFPSMSSIGGPPGSVSGSRPKAKGSRLTPGGGPPSKRSSSLAGDHEGHGVAMADEEAILGHMDAFCGRIRQMIDVINTLSQYQKMLISTDGLPRPRRDDMAYDGDLSDDEDTGSQDDVPQSPSKYKPPSDHGGPPLNVIDEDEEEELAMMVDSREKQTPKHTRRHHDESHDSEGQQGLTKEDAKILRQYYPEDSETAEGPSVAAVVRDHSQKMAKLMAESVTTKTMLDVESKDKDKFEETYTGFLLTVQDLEKFLGAYLNAVFMRKMKTQEGLQVITRFTPIMFRPGIRTVISEKFVEMFNWYEGDLEEVAKMYEKHKDAPQMLRNAPPVAGAIHWSRQLLKRIEDPMKVFRENKAITQLKDFGRVCKVYNRLATALVTFESLWFSDWKSRIEQARDGLRATLFVHHPETKQVVVNADERVLELIHEAKWLTRLGIEIPESAQSVLNQEDRFKSYKSHLELCLQEFHSVCNSIPESLKLLFKSHIEQVQLNFQPGLSTLAWNSMNIDAFLHQIHTATSKLKALVDGVNNIVDVKVQTTIDKVNAMFLFDYDLAFSKSWPPQEFIEVIVQSVKDKAREMYGHVSTIERGMHEIVTMLTNRKLPSFNVLKKLNTMKRKWKRTIEIDEEQAEKEKEKRERKYLQMADIPIPAGFKSNKDKEKVTTPGPGMTQEEEEKLINDILNHYCAQVYDAVLNSTRRSLVTIAEACGCDSETIRVVSAMSNLSENSDPQSQPASRPASNMSNRRPGSSLSMLSNMTWTTEKTHEQTYLQHLQDDVTYFRFKVNVKFSIPNIIIDPALASIQTAVTAVAAEVLEVAKGISWSSGQVGVSFHTAIMEDGTLQEILEQIKGIVEDLDLIVKQHLFHFSLYDFLWKDDMHGNYQEFISGDPGLFAIKREVERLLRIERKVTNIPEVLPVGPICLQTAPIKDALHGFAMAWKTKYASVLHEEAKKKLDAAVLYRYNVRQRLELNVQTLDQLNSTLHLLEEVRDMENNVDDIYLPIETMYAKLREFELRLPRNEVEEVDHLRDKWQELLELTEQVRHDLLKEKRGAFEQELDKQVKTFVVEVIQFRNAFDAQGPAVPGIPPAEAVQRLHDFQQRYTLYDAKRKTLDSVSRLFGIVCKPFTELDRTGEELDLLGQLYGLFQKFIRFDNIFRDTLWAEVILENDNREVESYWDECLALPSKLKDWDAYNDMKNSIQQYLDVFPLLHRLASKEIRNRHWLQVMSVTGSSFQLEANVFKLCHLLDIGLIKHKSEIEEICYCASKEQELEIKMRITEEEWTEQVLTFENYKKAGPIFLDKTVTEHLLEQLEDAQALLANMLTSKYIGPLREEAASWAEKLKEVGLVLETWLEVQDLWQYLEEVFSNATTAKELPQEAKRFSRIDKGWVKMMKRAYDTRNVLQCCYGGDVPKGVVLRHIFEELEICFKSLMGYLDNKRRAFPRFYFVSDPVLLAMLSRPYDLESVRPHLRTIFTNVYDVKLERTEPLSSETESVARSETPSRRSRTPVPGEGSRATSISPRILQTPAKIDKRLTQIHDKDEKGTEASPALRNDRKFKNKKRQSNIHPSLMAHTATVLPSEQVAVEETVVQEAVAVTSLEGEMLNLNETISLSDGVEMWLQQLRESVGITLHEMSVSVCQEVNANVTMDEWAFRYPAQVCRIGLLYYWTRECEQGVQEIKYDRKSLNNISKKFQGATSKLPAMLVRNQWRTLDEAMMPMHRLRLEAMITYCLYLRDSIDYMSNRKLRETTDFEWRKNARCYLQEVSEETEPVIYMLDTKYQYGCEFYGAQQMITPTPINERCFLGMSQALAQFKGSAIHGGTGVGKTETCKGLAQILGNFLGIFQCSEKMDPSSLGKMLQGLSMDGSWGCFDEAQLVSKEALSVFLDCVTAIFGAIKARKDYCYFGDGQEVNVKKNVAIYMTINPTTAPPNFTMPEDVKALFRSVALVMPDYSIVLKTKCTSAGLKAPAILGARMKIITDLAKDLLTPECQHQFSLTALTGVLQRAAQKRKSLKEEKSFDRLDKKEETQMSRSNSQASVQLPTMMSTSLTSPAPGQRQADKTTLSRKAGTPNPLTPAAKQEHALVGQALLEVIGPRLKGDNYTIFKQIVKDVFSGLPETTKQSYSARSRSYDIEMAVEQTAREEGLIPHKRWLEKCMQLYNVSQIHHGIVIAGPPGSGKSTCIQTLVDALCVTPRGLSRHSHSSKGTAMAENNHKLQRINPLVVDDLSLMFGYINQNQDWVDGIFTTALRKSNRNLSTTWLCLDGPLNSNWADNFSSVLDIGKAMHLKNGDRLFLSDNVKLLFETSDLSQASPATIARTGIVYVDKDVVGWRPISKAWLENRTQQEVHVLQRAFDKTVDAVSHYVLAEAKPKMRLSEVGMFKTCLNLLSAMLADNIEIGGELHIERLYLFCLIWSFGGLLDKGDRKGFSDLVKTLSSALPDDDRDICVFDYYVDESGEWDPWVSRVPEAIYTDNKDILGQVFVDTVDTIRTRVFLEFACASGQNVLLVGPPGSGKTTMVNEFIDAQDNQVQIGKRLVYSGASTAKQLQQFIEANIYHRQGFVYGAKENKRLQIFIDDLNMPVADSQGVQRCNELLRQLLDDRTLCTLQKPFEWRTIEGLIIFATMSMSEYPSAKNRKLEERLMRHFAVFHLPSPVKDGLQRIVNGVLEGNMTAGDKPALEQELHNSIVTASCKTLTAVQDVLRPTPMPGRYHYLFTLKDLITCFQCLKRLPDENRAEDVTVISLWRHEMNRIMKDKICRQCDINWLEGTLEKVVDETWPGMADQLYENFVTFPIDTRVYQRPVTSLSQKQVKVVLQPIQSFHDVHNCLFAHLTRYNEEFGNTQLDIMLSDHIIAHVVRMHRVLSFHHGGNFLFIGAIGSHLALLVKLALHVADIEIHPVDSSKQNTFFDGLRSAVRLSGAEGKIISLMFTARDLHDDMYLDAINSLLVCGEYPHLLSNDELDGLLQAIGPALKREFPNMAQDPMKYFVSRIKSNLHIIMCLPPNHRLLKTASIQYPGLLSGCQINWMCDWPQDALMGEAAYYININKLVEDNVDLSENLTTCLANIHSFGLRDCKQMPWAGNLAPEIAMVQVYLQEKKRGEQLIKYKNVNLPNLPYAKSIMAEQIRAVHKNLDEPAKNEVFIGPTTYRRLMDCFKHIYSTKCKQRTETVSQLKRVLYTLDITREDGKIMKEAIKNIKEKYENAKIRTSNLLRSLTLKATVLEKLKARIGMATSLSAFLQLNEVSSDEEDEEELLQKEEYDDYDKEFDRLRETKLKTRQVKAVEELAAAKKKVEEWRKNLEYAKEQVLHWKGKVDRSCIERLRAFQNPPMLVGHVMEMVMTLIGKRGYGGPVKSENRDAKEENRATSASSSSTRFTATKKVNSTKDVPEKFDRGKWKNMQSSMTDSMKFVDMLHNVPWEDGLPDATLKSVESYLARGVDGGLGVTGEGSMLENAADKSFVASRRSPSPDNSKGITVAAAKYSSEDAVVLVQYTIAIVEYTTLCAPLKAALERQHELEREIEENERLKREKEAEEQAKEEKLKELAARLNMNTKAEEAGAEQEQEPELEEDLTEDDLPRIQEEVNKLQMQFDSAVVEKHSLEIELVSMNERLRAATEMLESLKSQEQEWRQHVRENDSNEMLMANCIAAAAFLTYCGPMTTDTRKRMGEFFMYVCEHHGMPMPRKQLFRNLELIDFLYETTEVKQLEMKKLPMTRLMLENACFIMQEESSMAWPLLCDPTSRVIDWIKGYLKEKNLMEVKYHELRSQLENCLADGTPLLVTDVDVKELVCDERFRNVLLKRARFLREKTAFKLMVGDHEVECEPKFRLYLHTTSEPHHIPHELAAYVSSIFFHMCRNDMEEELLDRFMALEKARLEEEKTTLMHEKLEYMQFFHKIEKQMRDLLSSDVRLMNDLAATKKLADMKKQFDETLESHSRVEANEHSILRAREGYRTVAARGAVCFDAMQYMREINPMYQNSFCQFLEVYDAAINHSERSCLVWLCPLQYGASKAFYEALMDRGLKGFEVCLLGDDQYVFTRLNRVFDNMPQSENLSHKLFPRPPTPFEGPPIAQVSMHSLNPQIVNMGVFATASFAAMKLRKDVELWEICHTTIPKVPKAFSKEYVLEKIKKNERIDPEAPFYLWIQKECEQMHALLTDIKSTLVAIKNACELGTFGDQLTPDMILAADDLYHMRIPRTWCALSGHSAPPQNYPLGQWLTSLTERNQHFEKIIILGREKMPAYWLGAFFNPKALLALLKQDSHKHYSVDRSGSVEPFVFQTEITARDKDHLRDPPQEGMFVFGLYMWGCAWEKTTGELLDLPPKHGCTPLPVVHITCWPQSEKPNIQDPTRAAETYACPLFHSRTAPRDPIMEIDVRRENIPATRWALRGLSATIRPY</sequence>
<dbReference type="Pfam" id="PF12780">
    <property type="entry name" value="AAA_8"/>
    <property type="match status" value="1"/>
</dbReference>
<keyword evidence="8" id="KW-0243">Dynein</keyword>
<dbReference type="GO" id="GO:0005874">
    <property type="term" value="C:microtubule"/>
    <property type="evidence" value="ECO:0007669"/>
    <property type="project" value="UniProtKB-KW"/>
</dbReference>
<dbReference type="Pfam" id="PF12775">
    <property type="entry name" value="AAA_7"/>
    <property type="match status" value="1"/>
</dbReference>
<feature type="compositionally biased region" description="Acidic residues" evidence="13">
    <location>
        <begin position="696"/>
        <end position="709"/>
    </location>
</feature>
<feature type="region of interest" description="Disordered" evidence="13">
    <location>
        <begin position="3940"/>
        <end position="3980"/>
    </location>
</feature>
<feature type="region of interest" description="Disordered" evidence="13">
    <location>
        <begin position="4144"/>
        <end position="4163"/>
    </location>
</feature>
<dbReference type="GO" id="GO:0045505">
    <property type="term" value="F:dynein intermediate chain binding"/>
    <property type="evidence" value="ECO:0007669"/>
    <property type="project" value="InterPro"/>
</dbReference>
<dbReference type="Gene3D" id="1.20.920.30">
    <property type="match status" value="1"/>
</dbReference>
<dbReference type="OrthoDB" id="286107at2759"/>
<keyword evidence="6" id="KW-0547">Nucleotide-binding</keyword>
<dbReference type="InterPro" id="IPR041228">
    <property type="entry name" value="Dynein_C"/>
</dbReference>
<evidence type="ECO:0000313" key="15">
    <source>
        <dbReference type="Proteomes" id="UP000085678"/>
    </source>
</evidence>
<dbReference type="GO" id="GO:0031514">
    <property type="term" value="C:motile cilium"/>
    <property type="evidence" value="ECO:0007669"/>
    <property type="project" value="UniProtKB-ARBA"/>
</dbReference>
<dbReference type="FunFam" id="1.20.140.100:FF:000003">
    <property type="entry name" value="Dynein, axonemal, heavy chain 5"/>
    <property type="match status" value="1"/>
</dbReference>
<comment type="similarity">
    <text evidence="2">Belongs to the dynein heavy chain family.</text>
</comment>
<dbReference type="Pfam" id="PF12774">
    <property type="entry name" value="AAA_6"/>
    <property type="match status" value="2"/>
</dbReference>
<dbReference type="GO" id="GO:0030286">
    <property type="term" value="C:dynein complex"/>
    <property type="evidence" value="ECO:0007669"/>
    <property type="project" value="UniProtKB-KW"/>
</dbReference>
<keyword evidence="5" id="KW-0677">Repeat</keyword>
<dbReference type="GO" id="GO:0007018">
    <property type="term" value="P:microtubule-based movement"/>
    <property type="evidence" value="ECO:0007669"/>
    <property type="project" value="InterPro"/>
</dbReference>
<feature type="compositionally biased region" description="Acidic residues" evidence="13">
    <location>
        <begin position="4148"/>
        <end position="4163"/>
    </location>
</feature>
<name>A0A1S3I5H0_LINAN</name>
<feature type="region of interest" description="Disordered" evidence="13">
    <location>
        <begin position="685"/>
        <end position="733"/>
    </location>
</feature>
<dbReference type="Gene3D" id="1.10.8.1220">
    <property type="match status" value="1"/>
</dbReference>
<evidence type="ECO:0000313" key="16">
    <source>
        <dbReference type="RefSeq" id="XP_013393512.1"/>
    </source>
</evidence>
<dbReference type="InterPro" id="IPR043157">
    <property type="entry name" value="Dynein_AAA1S"/>
</dbReference>
<dbReference type="InterPro" id="IPR013602">
    <property type="entry name" value="Dynein_heavy_linker"/>
</dbReference>
<dbReference type="Pfam" id="PF12781">
    <property type="entry name" value="AAA_9"/>
    <property type="match status" value="1"/>
</dbReference>
<feature type="domain" description="AAA+ ATPase" evidence="14">
    <location>
        <begin position="2404"/>
        <end position="2545"/>
    </location>
</feature>
<evidence type="ECO:0000256" key="13">
    <source>
        <dbReference type="SAM" id="MobiDB-lite"/>
    </source>
</evidence>
<keyword evidence="9 12" id="KW-0175">Coiled coil</keyword>
<evidence type="ECO:0000256" key="6">
    <source>
        <dbReference type="ARBA" id="ARBA00022741"/>
    </source>
</evidence>
<dbReference type="SUPFAM" id="SSF52540">
    <property type="entry name" value="P-loop containing nucleoside triphosphate hydrolases"/>
    <property type="match status" value="3"/>
</dbReference>
<feature type="domain" description="AAA+ ATPase" evidence="14">
    <location>
        <begin position="2757"/>
        <end position="2920"/>
    </location>
</feature>
<evidence type="ECO:0000256" key="7">
    <source>
        <dbReference type="ARBA" id="ARBA00022840"/>
    </source>
</evidence>
<dbReference type="Gene3D" id="1.20.920.20">
    <property type="match status" value="1"/>
</dbReference>
<feature type="region of interest" description="Disordered" evidence="13">
    <location>
        <begin position="2605"/>
        <end position="2672"/>
    </location>
</feature>
<dbReference type="Proteomes" id="UP000085678">
    <property type="component" value="Unplaced"/>
</dbReference>
<dbReference type="CDD" id="cd00009">
    <property type="entry name" value="AAA"/>
    <property type="match status" value="1"/>
</dbReference>
<dbReference type="Pfam" id="PF18199">
    <property type="entry name" value="Dynein_C"/>
    <property type="match status" value="1"/>
</dbReference>
<evidence type="ECO:0000256" key="2">
    <source>
        <dbReference type="ARBA" id="ARBA00008887"/>
    </source>
</evidence>
<evidence type="ECO:0000256" key="11">
    <source>
        <dbReference type="ARBA" id="ARBA00023212"/>
    </source>
</evidence>
<feature type="coiled-coil region" evidence="12">
    <location>
        <begin position="3870"/>
        <end position="3897"/>
    </location>
</feature>
<dbReference type="Gene3D" id="1.10.8.710">
    <property type="match status" value="1"/>
</dbReference>
<feature type="region of interest" description="Disordered" evidence="13">
    <location>
        <begin position="2080"/>
        <end position="2114"/>
    </location>
</feature>
<evidence type="ECO:0000256" key="1">
    <source>
        <dbReference type="ARBA" id="ARBA00004245"/>
    </source>
</evidence>
<feature type="coiled-coil region" evidence="12">
    <location>
        <begin position="4188"/>
        <end position="4222"/>
    </location>
</feature>
<evidence type="ECO:0000256" key="8">
    <source>
        <dbReference type="ARBA" id="ARBA00023017"/>
    </source>
</evidence>
<dbReference type="InterPro" id="IPR013594">
    <property type="entry name" value="Dynein_heavy_tail"/>
</dbReference>
<feature type="region of interest" description="Disordered" evidence="13">
    <location>
        <begin position="1317"/>
        <end position="1345"/>
    </location>
</feature>
<dbReference type="Gene3D" id="3.10.490.20">
    <property type="match status" value="1"/>
</dbReference>
<dbReference type="GeneID" id="106161180"/>
<gene>
    <name evidence="16" type="primary">LOC106161180</name>
</gene>
<dbReference type="InterPro" id="IPR041466">
    <property type="entry name" value="Dynein_AAA5_ext"/>
</dbReference>
<dbReference type="Pfam" id="PF17852">
    <property type="entry name" value="Dynein_AAA_lid"/>
    <property type="match status" value="1"/>
</dbReference>
<evidence type="ECO:0000256" key="3">
    <source>
        <dbReference type="ARBA" id="ARBA00022490"/>
    </source>
</evidence>
<keyword evidence="15" id="KW-1185">Reference proteome</keyword>
<dbReference type="InterPro" id="IPR041589">
    <property type="entry name" value="DNAH3_AAA_lid_1"/>
</dbReference>
<dbReference type="Gene3D" id="1.20.140.100">
    <property type="entry name" value="Dynein heavy chain, N-terminal domain 2"/>
    <property type="match status" value="1"/>
</dbReference>
<dbReference type="Gene3D" id="3.20.180.20">
    <property type="entry name" value="Dynein heavy chain, N-terminal domain 2"/>
    <property type="match status" value="1"/>
</dbReference>
<dbReference type="Pfam" id="PF08393">
    <property type="entry name" value="DHC_N2"/>
    <property type="match status" value="1"/>
</dbReference>
<dbReference type="Gene3D" id="1.10.472.130">
    <property type="match status" value="1"/>
</dbReference>
<dbReference type="InterPro" id="IPR027417">
    <property type="entry name" value="P-loop_NTPase"/>
</dbReference>
<dbReference type="InterPro" id="IPR042228">
    <property type="entry name" value="Dynein_linker_3"/>
</dbReference>
<organism evidence="15 16">
    <name type="scientific">Lingula anatina</name>
    <name type="common">Brachiopod</name>
    <name type="synonym">Lingula unguis</name>
    <dbReference type="NCBI Taxonomy" id="7574"/>
    <lineage>
        <taxon>Eukaryota</taxon>
        <taxon>Metazoa</taxon>
        <taxon>Spiralia</taxon>
        <taxon>Lophotrochozoa</taxon>
        <taxon>Brachiopoda</taxon>
        <taxon>Linguliformea</taxon>
        <taxon>Lingulata</taxon>
        <taxon>Lingulida</taxon>
        <taxon>Linguloidea</taxon>
        <taxon>Lingulidae</taxon>
        <taxon>Lingula</taxon>
    </lineage>
</organism>
<dbReference type="KEGG" id="lak:106161180"/>
<keyword evidence="10" id="KW-0505">Motor protein</keyword>
<protein>
    <submittedName>
        <fullName evidence="16">Dynein heavy chain 5, axonemal</fullName>
    </submittedName>
</protein>
<feature type="compositionally biased region" description="Basic and acidic residues" evidence="13">
    <location>
        <begin position="2605"/>
        <end position="2621"/>
    </location>
</feature>
<evidence type="ECO:0000256" key="4">
    <source>
        <dbReference type="ARBA" id="ARBA00022701"/>
    </source>
</evidence>
<dbReference type="Pfam" id="PF17857">
    <property type="entry name" value="AAA_lid_1"/>
    <property type="match status" value="1"/>
</dbReference>
<feature type="region of interest" description="Disordered" evidence="13">
    <location>
        <begin position="2127"/>
        <end position="2157"/>
    </location>
</feature>
<dbReference type="InterPro" id="IPR024317">
    <property type="entry name" value="Dynein_heavy_chain_D4_dom"/>
</dbReference>
<evidence type="ECO:0000256" key="10">
    <source>
        <dbReference type="ARBA" id="ARBA00023175"/>
    </source>
</evidence>
<dbReference type="GO" id="GO:0005524">
    <property type="term" value="F:ATP binding"/>
    <property type="evidence" value="ECO:0007669"/>
    <property type="project" value="UniProtKB-KW"/>
</dbReference>
<dbReference type="Gene3D" id="1.20.58.1120">
    <property type="match status" value="1"/>
</dbReference>
<dbReference type="Gene3D" id="1.20.1270.280">
    <property type="match status" value="1"/>
</dbReference>
<dbReference type="SMART" id="SM00382">
    <property type="entry name" value="AAA"/>
    <property type="match status" value="3"/>
</dbReference>
<comment type="subcellular location">
    <subcellularLocation>
        <location evidence="1">Cytoplasm</location>
        <location evidence="1">Cytoskeleton</location>
    </subcellularLocation>
</comment>
<feature type="compositionally biased region" description="Low complexity" evidence="13">
    <location>
        <begin position="3956"/>
        <end position="3969"/>
    </location>
</feature>
<proteinExistence type="inferred from homology"/>
<dbReference type="InParanoid" id="A0A1S3I5H0"/>
<feature type="region of interest" description="Disordered" evidence="13">
    <location>
        <begin position="748"/>
        <end position="776"/>
    </location>
</feature>
<evidence type="ECO:0000256" key="9">
    <source>
        <dbReference type="ARBA" id="ARBA00023054"/>
    </source>
</evidence>